<dbReference type="InterPro" id="IPR035969">
    <property type="entry name" value="Rab-GAP_TBC_sf"/>
</dbReference>
<dbReference type="Gene3D" id="1.10.472.80">
    <property type="entry name" value="Ypt/Rab-GAP domain of gyp1p, domain 3"/>
    <property type="match status" value="1"/>
</dbReference>
<dbReference type="InterPro" id="IPR036873">
    <property type="entry name" value="Rhodanese-like_dom_sf"/>
</dbReference>
<evidence type="ECO:0000256" key="3">
    <source>
        <dbReference type="ARBA" id="ARBA00014207"/>
    </source>
</evidence>
<dbReference type="PANTHER" id="PTHR13297:SF5">
    <property type="entry name" value="TBC1 DOMAIN FAMILY MEMBER 23"/>
    <property type="match status" value="1"/>
</dbReference>
<dbReference type="Proteomes" id="UP000678499">
    <property type="component" value="Unassembled WGS sequence"/>
</dbReference>
<dbReference type="Gene3D" id="3.40.250.10">
    <property type="entry name" value="Rhodanese-like domain"/>
    <property type="match status" value="1"/>
</dbReference>
<dbReference type="CDD" id="cd20788">
    <property type="entry name" value="TBC1D23_C-like"/>
    <property type="match status" value="1"/>
</dbReference>
<evidence type="ECO:0000313" key="12">
    <source>
        <dbReference type="EMBL" id="CAD7273005.1"/>
    </source>
</evidence>
<dbReference type="InterPro" id="IPR039755">
    <property type="entry name" value="TBC1D23"/>
</dbReference>
<keyword evidence="6 9" id="KW-1133">Transmembrane helix</keyword>
<evidence type="ECO:0000259" key="10">
    <source>
        <dbReference type="PROSITE" id="PS50086"/>
    </source>
</evidence>
<feature type="domain" description="Rhodanese" evidence="11">
    <location>
        <begin position="715"/>
        <end position="824"/>
    </location>
</feature>
<feature type="transmembrane region" description="Helical" evidence="9">
    <location>
        <begin position="246"/>
        <end position="269"/>
    </location>
</feature>
<comment type="subcellular location">
    <subcellularLocation>
        <location evidence="2">Golgi apparatus</location>
        <location evidence="2">trans-Golgi network</location>
    </subcellularLocation>
    <subcellularLocation>
        <location evidence="1">Membrane</location>
        <topology evidence="1">Multi-pass membrane protein</topology>
    </subcellularLocation>
</comment>
<keyword evidence="8 9" id="KW-0472">Membrane</keyword>
<keyword evidence="5 9" id="KW-0812">Transmembrane</keyword>
<organism evidence="12">
    <name type="scientific">Notodromas monacha</name>
    <dbReference type="NCBI Taxonomy" id="399045"/>
    <lineage>
        <taxon>Eukaryota</taxon>
        <taxon>Metazoa</taxon>
        <taxon>Ecdysozoa</taxon>
        <taxon>Arthropoda</taxon>
        <taxon>Crustacea</taxon>
        <taxon>Oligostraca</taxon>
        <taxon>Ostracoda</taxon>
        <taxon>Podocopa</taxon>
        <taxon>Podocopida</taxon>
        <taxon>Cypridocopina</taxon>
        <taxon>Cypridoidea</taxon>
        <taxon>Cyprididae</taxon>
        <taxon>Notodromas</taxon>
    </lineage>
</organism>
<feature type="domain" description="Rab-GAP TBC" evidence="10">
    <location>
        <begin position="415"/>
        <end position="597"/>
    </location>
</feature>
<evidence type="ECO:0000259" key="11">
    <source>
        <dbReference type="PROSITE" id="PS50206"/>
    </source>
</evidence>
<reference evidence="12" key="1">
    <citation type="submission" date="2020-11" db="EMBL/GenBank/DDBJ databases">
        <authorList>
            <person name="Tran Van P."/>
        </authorList>
    </citation>
    <scope>NUCLEOTIDE SEQUENCE</scope>
</reference>
<dbReference type="PANTHER" id="PTHR13297">
    <property type="entry name" value="TBC1 DOMAIN FAMILY MEMBER 23-RELATED"/>
    <property type="match status" value="1"/>
</dbReference>
<dbReference type="PROSITE" id="PS50206">
    <property type="entry name" value="RHODANESE_3"/>
    <property type="match status" value="1"/>
</dbReference>
<gene>
    <name evidence="12" type="ORF">NMOB1V02_LOCUS913</name>
</gene>
<evidence type="ECO:0000256" key="2">
    <source>
        <dbReference type="ARBA" id="ARBA00004601"/>
    </source>
</evidence>
<evidence type="ECO:0000313" key="13">
    <source>
        <dbReference type="Proteomes" id="UP000678499"/>
    </source>
</evidence>
<dbReference type="GO" id="GO:0042147">
    <property type="term" value="P:retrograde transport, endosome to Golgi"/>
    <property type="evidence" value="ECO:0007669"/>
    <property type="project" value="InterPro"/>
</dbReference>
<accession>A0A7R9BE63</accession>
<evidence type="ECO:0000256" key="5">
    <source>
        <dbReference type="ARBA" id="ARBA00022692"/>
    </source>
</evidence>
<dbReference type="SMART" id="SM00164">
    <property type="entry name" value="TBC"/>
    <property type="match status" value="1"/>
</dbReference>
<feature type="transmembrane region" description="Helical" evidence="9">
    <location>
        <begin position="199"/>
        <end position="226"/>
    </location>
</feature>
<evidence type="ECO:0000256" key="8">
    <source>
        <dbReference type="ARBA" id="ARBA00023136"/>
    </source>
</evidence>
<sequence length="1091" mass="122664">MSFVGGTIDFIKVKIFKTRKKMCMCDMRGMYRWNFWGKCRICYRIFAWIPVLFILAVVAWAYYAYVFVLCFTVVQERWIAALYMVLFHGTLFPFLWAYYQVVMRNPGEVPTHFRLSAEACDRMQGMNTVADQNRFLNEIARGLPLITRSFEENVRFCEICAHIKPDRSHHCSVCGTCVLKMDHHCPWVNNCVGYANYKFFILFLFYAFVLCFVVGLTVLPHFIAFWERTGLSDPTSTEPSPGFGSRFNILFLFFVAVMFGISVSILLSYHMHLVSRNRTTLEAFRPPVLSSGQDKHAFDLGCLRNVEQVFGPTKLMWFVPMKTCAGDGVVYPTRAGVRVTTYASMEDGAQNPLHSDSYGGSGDGVGRLDSSRYDTAPLTNGAALDTGLNAVVIDSTVNEDELVDEINALTVEDLNNECSTRLMKWMNYLDVDPTMETELHTFPEVFDLPEQSQLRKDCAEAVEKLGNEDEDKVSVLSDLESILSCYCKQHEIPYSTSNGWLDVILPLISLKASKYELYAMFSSMMERYVPRDCSLKGKPFHLFRLLLLYHEPELCSFLDSKKILPDAYAMQWFRTLFASSTALSVIQNVWDYHFRQEDPFFLFFLALVLLMNQKGAIHDFQGASDGLVDLIVGIPSGVCEDDVEDLCALAHYYSVKTPHSYWNEFRYIFNREIRFPDETALPVELNLAQALCMPVTVKELLTSTLLVRHVGGCSERPRFFVVDCRPADQYNGGHLPTAFHLDADLMLQERNAFALAAQGLLTAQKQAIAANSVAGGEHLCFMGSGREKEDQYVHMVVAYFLQKNCTFVSMLVGGYAALHDDLSENLSGGLKNHNADACIICLSEETTARTKGKRMGSSGAVQTSTSSNMSTLFDKIGSAVKSKSSEVKKQLVDYITNPTGTGSTVDEKVKHVSPRDKIGRMYRGMASVFTIGDDDPDEEGCGVSGDNDDFSAPEIVSISTWIAKPDVVGHFQCHEIKPNGHLYEATLLVTDTHMYILRKSDRDNDEASISVRRALSSVLRITSRKKQPEMITFRYGVREGENFIITDMDRLIIPKVSEATNLIKSKVLECTEGLDAAEAHRGAEARAKSPT</sequence>
<dbReference type="Pfam" id="PF01529">
    <property type="entry name" value="DHHC"/>
    <property type="match status" value="1"/>
</dbReference>
<keyword evidence="13" id="KW-1185">Reference proteome</keyword>
<evidence type="ECO:0000256" key="6">
    <source>
        <dbReference type="ARBA" id="ARBA00022989"/>
    </source>
</evidence>
<dbReference type="EMBL" id="OA882118">
    <property type="protein sequence ID" value="CAD7273005.1"/>
    <property type="molecule type" value="Genomic_DNA"/>
</dbReference>
<name>A0A7R9BE63_9CRUS</name>
<keyword evidence="7" id="KW-0333">Golgi apparatus</keyword>
<evidence type="ECO:0000256" key="9">
    <source>
        <dbReference type="SAM" id="Phobius"/>
    </source>
</evidence>
<protein>
    <recommendedName>
        <fullName evidence="3">TBC1 domain family member 23</fullName>
    </recommendedName>
</protein>
<dbReference type="SUPFAM" id="SSF52821">
    <property type="entry name" value="Rhodanese/Cell cycle control phosphatase"/>
    <property type="match status" value="1"/>
</dbReference>
<dbReference type="InterPro" id="IPR001763">
    <property type="entry name" value="Rhodanese-like_dom"/>
</dbReference>
<dbReference type="Pfam" id="PF19430">
    <property type="entry name" value="TBC1D23_C"/>
    <property type="match status" value="1"/>
</dbReference>
<dbReference type="GO" id="GO:0099041">
    <property type="term" value="P:vesicle tethering to Golgi"/>
    <property type="evidence" value="ECO:0007669"/>
    <property type="project" value="TreeGrafter"/>
</dbReference>
<dbReference type="AlphaFoldDB" id="A0A7R9BE63"/>
<dbReference type="Pfam" id="PF00566">
    <property type="entry name" value="RabGAP-TBC"/>
    <property type="match status" value="1"/>
</dbReference>
<dbReference type="GO" id="GO:0016020">
    <property type="term" value="C:membrane"/>
    <property type="evidence" value="ECO:0007669"/>
    <property type="project" value="UniProtKB-SubCell"/>
</dbReference>
<dbReference type="InterPro" id="IPR001594">
    <property type="entry name" value="Palmitoyltrfase_DHHC"/>
</dbReference>
<dbReference type="InterPro" id="IPR000195">
    <property type="entry name" value="Rab-GAP-TBC_dom"/>
</dbReference>
<dbReference type="GO" id="GO:0005802">
    <property type="term" value="C:trans-Golgi network"/>
    <property type="evidence" value="ECO:0007669"/>
    <property type="project" value="TreeGrafter"/>
</dbReference>
<dbReference type="GO" id="GO:0005829">
    <property type="term" value="C:cytosol"/>
    <property type="evidence" value="ECO:0007669"/>
    <property type="project" value="GOC"/>
</dbReference>
<keyword evidence="4" id="KW-0217">Developmental protein</keyword>
<dbReference type="Pfam" id="PF00581">
    <property type="entry name" value="Rhodanese"/>
    <property type="match status" value="1"/>
</dbReference>
<dbReference type="InterPro" id="IPR045799">
    <property type="entry name" value="TBC1D23_C"/>
</dbReference>
<dbReference type="SUPFAM" id="SSF47923">
    <property type="entry name" value="Ypt/Rab-GAP domain of gyp1p"/>
    <property type="match status" value="1"/>
</dbReference>
<dbReference type="PROSITE" id="PS50086">
    <property type="entry name" value="TBC_RABGAP"/>
    <property type="match status" value="1"/>
</dbReference>
<dbReference type="OrthoDB" id="73307at2759"/>
<proteinExistence type="predicted"/>
<dbReference type="GO" id="GO:0016409">
    <property type="term" value="F:palmitoyltransferase activity"/>
    <property type="evidence" value="ECO:0007669"/>
    <property type="project" value="InterPro"/>
</dbReference>
<dbReference type="EMBL" id="CAJPEX010000081">
    <property type="protein sequence ID" value="CAG0913157.1"/>
    <property type="molecule type" value="Genomic_DNA"/>
</dbReference>
<dbReference type="PROSITE" id="PS50216">
    <property type="entry name" value="DHHC"/>
    <property type="match status" value="1"/>
</dbReference>
<feature type="transmembrane region" description="Helical" evidence="9">
    <location>
        <begin position="78"/>
        <end position="99"/>
    </location>
</feature>
<evidence type="ECO:0000256" key="1">
    <source>
        <dbReference type="ARBA" id="ARBA00004141"/>
    </source>
</evidence>
<feature type="transmembrane region" description="Helical" evidence="9">
    <location>
        <begin position="45"/>
        <end position="66"/>
    </location>
</feature>
<evidence type="ECO:0000256" key="7">
    <source>
        <dbReference type="ARBA" id="ARBA00023034"/>
    </source>
</evidence>
<evidence type="ECO:0000256" key="4">
    <source>
        <dbReference type="ARBA" id="ARBA00022473"/>
    </source>
</evidence>